<comment type="caution">
    <text evidence="2">The sequence shown here is derived from an EMBL/GenBank/DDBJ whole genome shotgun (WGS) entry which is preliminary data.</text>
</comment>
<dbReference type="AlphaFoldDB" id="A0AAV4RET9"/>
<dbReference type="EMBL" id="BPLR01007765">
    <property type="protein sequence ID" value="GIY19529.1"/>
    <property type="molecule type" value="Genomic_DNA"/>
</dbReference>
<dbReference type="Proteomes" id="UP001054945">
    <property type="component" value="Unassembled WGS sequence"/>
</dbReference>
<evidence type="ECO:0000313" key="3">
    <source>
        <dbReference type="Proteomes" id="UP001054945"/>
    </source>
</evidence>
<evidence type="ECO:0000256" key="1">
    <source>
        <dbReference type="SAM" id="MobiDB-lite"/>
    </source>
</evidence>
<feature type="region of interest" description="Disordered" evidence="1">
    <location>
        <begin position="1"/>
        <end position="20"/>
    </location>
</feature>
<keyword evidence="3" id="KW-1185">Reference proteome</keyword>
<proteinExistence type="predicted"/>
<organism evidence="2 3">
    <name type="scientific">Caerostris extrusa</name>
    <name type="common">Bark spider</name>
    <name type="synonym">Caerostris bankana</name>
    <dbReference type="NCBI Taxonomy" id="172846"/>
    <lineage>
        <taxon>Eukaryota</taxon>
        <taxon>Metazoa</taxon>
        <taxon>Ecdysozoa</taxon>
        <taxon>Arthropoda</taxon>
        <taxon>Chelicerata</taxon>
        <taxon>Arachnida</taxon>
        <taxon>Araneae</taxon>
        <taxon>Araneomorphae</taxon>
        <taxon>Entelegynae</taxon>
        <taxon>Araneoidea</taxon>
        <taxon>Araneidae</taxon>
        <taxon>Caerostris</taxon>
    </lineage>
</organism>
<gene>
    <name evidence="2" type="ORF">CEXT_333361</name>
</gene>
<reference evidence="2 3" key="1">
    <citation type="submission" date="2021-06" db="EMBL/GenBank/DDBJ databases">
        <title>Caerostris extrusa draft genome.</title>
        <authorList>
            <person name="Kono N."/>
            <person name="Arakawa K."/>
        </authorList>
    </citation>
    <scope>NUCLEOTIDE SEQUENCE [LARGE SCALE GENOMIC DNA]</scope>
</reference>
<evidence type="ECO:0000313" key="2">
    <source>
        <dbReference type="EMBL" id="GIY19529.1"/>
    </source>
</evidence>
<sequence length="96" mass="10919">MITRNSSDATRNSTSDDSSLFITPDDSVDFLGRKTGGYPERVHFTKKASRYRFVETDARYRFVDTGTGHRFVDTDVGYIFVDTDTGHRFVDIDTGH</sequence>
<accession>A0AAV4RET9</accession>
<protein>
    <submittedName>
        <fullName evidence="2">Uncharacterized protein</fullName>
    </submittedName>
</protein>
<name>A0AAV4RET9_CAEEX</name>